<protein>
    <submittedName>
        <fullName evidence="4">GNAT family N-acetyltransferase</fullName>
        <ecNumber evidence="4">2.3.1.-</ecNumber>
    </submittedName>
</protein>
<keyword evidence="5" id="KW-1185">Reference proteome</keyword>
<dbReference type="Pfam" id="PF00583">
    <property type="entry name" value="Acetyltransf_1"/>
    <property type="match status" value="1"/>
</dbReference>
<organism evidence="4 5">
    <name type="scientific">Marinibaculum pumilum</name>
    <dbReference type="NCBI Taxonomy" id="1766165"/>
    <lineage>
        <taxon>Bacteria</taxon>
        <taxon>Pseudomonadati</taxon>
        <taxon>Pseudomonadota</taxon>
        <taxon>Alphaproteobacteria</taxon>
        <taxon>Rhodospirillales</taxon>
        <taxon>Rhodospirillaceae</taxon>
        <taxon>Marinibaculum</taxon>
    </lineage>
</organism>
<comment type="caution">
    <text evidence="4">The sequence shown here is derived from an EMBL/GenBank/DDBJ whole genome shotgun (WGS) entry which is preliminary data.</text>
</comment>
<dbReference type="InterPro" id="IPR000182">
    <property type="entry name" value="GNAT_dom"/>
</dbReference>
<dbReference type="InterPro" id="IPR050769">
    <property type="entry name" value="NAT_camello-type"/>
</dbReference>
<dbReference type="PANTHER" id="PTHR13947:SF37">
    <property type="entry name" value="LD18367P"/>
    <property type="match status" value="1"/>
</dbReference>
<evidence type="ECO:0000259" key="3">
    <source>
        <dbReference type="PROSITE" id="PS51186"/>
    </source>
</evidence>
<keyword evidence="4" id="KW-0012">Acyltransferase</keyword>
<dbReference type="Gene3D" id="3.40.630.30">
    <property type="match status" value="1"/>
</dbReference>
<dbReference type="InterPro" id="IPR000835">
    <property type="entry name" value="HTH_MarR-typ"/>
</dbReference>
<dbReference type="PROSITE" id="PS51186">
    <property type="entry name" value="GNAT"/>
    <property type="match status" value="1"/>
</dbReference>
<dbReference type="SUPFAM" id="SSF46785">
    <property type="entry name" value="Winged helix' DNA-binding domain"/>
    <property type="match status" value="1"/>
</dbReference>
<dbReference type="PRINTS" id="PR00598">
    <property type="entry name" value="HTHMARR"/>
</dbReference>
<dbReference type="SUPFAM" id="SSF55729">
    <property type="entry name" value="Acyl-CoA N-acyltransferases (Nat)"/>
    <property type="match status" value="1"/>
</dbReference>
<dbReference type="InterPro" id="IPR036388">
    <property type="entry name" value="WH-like_DNA-bd_sf"/>
</dbReference>
<accession>A0ABV7L105</accession>
<keyword evidence="1 4" id="KW-0808">Transferase</keyword>
<dbReference type="GO" id="GO:0016746">
    <property type="term" value="F:acyltransferase activity"/>
    <property type="evidence" value="ECO:0007669"/>
    <property type="project" value="UniProtKB-KW"/>
</dbReference>
<evidence type="ECO:0000313" key="5">
    <source>
        <dbReference type="Proteomes" id="UP001595528"/>
    </source>
</evidence>
<sequence length="309" mass="33981">MRRFNRFHTQRIGVLDEGLLQSGFTLAEARVLFELAHHDGLTASQLCRDLGLDQGYLSRILTRFQKRGLLARRTAEADRRQALLSLTASGWDAFAPLDRASQDQAALLLRGLSAADRADLCRAMARIEALLAPATPDTVPPDAGVILRPHRVGDIGWIVQRQALLYSTEFGWDGSFEALVAEIGAAFLRNFDPAAEGCWVAEREGEPLGAVFLVRAAADTGQLRMLYVERAARGLGIGGRLVDACIARAREAGYDRLTLWTNDILVSARKIYLAAGFRLVREEPHHSFGQDLVGQYWELDLSDKPTAGG</sequence>
<dbReference type="EC" id="2.3.1.-" evidence="4"/>
<evidence type="ECO:0000256" key="1">
    <source>
        <dbReference type="ARBA" id="ARBA00022679"/>
    </source>
</evidence>
<proteinExistence type="predicted"/>
<dbReference type="RefSeq" id="WP_379901209.1">
    <property type="nucleotide sequence ID" value="NZ_JBHRTR010000028.1"/>
</dbReference>
<dbReference type="Pfam" id="PF12802">
    <property type="entry name" value="MarR_2"/>
    <property type="match status" value="1"/>
</dbReference>
<dbReference type="Proteomes" id="UP001595528">
    <property type="component" value="Unassembled WGS sequence"/>
</dbReference>
<dbReference type="PANTHER" id="PTHR13947">
    <property type="entry name" value="GNAT FAMILY N-ACETYLTRANSFERASE"/>
    <property type="match status" value="1"/>
</dbReference>
<evidence type="ECO:0000313" key="4">
    <source>
        <dbReference type="EMBL" id="MFC3228259.1"/>
    </source>
</evidence>
<dbReference type="InterPro" id="IPR016181">
    <property type="entry name" value="Acyl_CoA_acyltransferase"/>
</dbReference>
<dbReference type="Gene3D" id="1.10.10.10">
    <property type="entry name" value="Winged helix-like DNA-binding domain superfamily/Winged helix DNA-binding domain"/>
    <property type="match status" value="1"/>
</dbReference>
<dbReference type="SMART" id="SM00347">
    <property type="entry name" value="HTH_MARR"/>
    <property type="match status" value="1"/>
</dbReference>
<feature type="domain" description="N-acetyltransferase" evidence="3">
    <location>
        <begin position="158"/>
        <end position="302"/>
    </location>
</feature>
<dbReference type="PROSITE" id="PS50995">
    <property type="entry name" value="HTH_MARR_2"/>
    <property type="match status" value="1"/>
</dbReference>
<dbReference type="EMBL" id="JBHRTR010000028">
    <property type="protein sequence ID" value="MFC3228259.1"/>
    <property type="molecule type" value="Genomic_DNA"/>
</dbReference>
<dbReference type="InterPro" id="IPR036390">
    <property type="entry name" value="WH_DNA-bd_sf"/>
</dbReference>
<evidence type="ECO:0000259" key="2">
    <source>
        <dbReference type="PROSITE" id="PS50995"/>
    </source>
</evidence>
<name>A0ABV7L105_9PROT</name>
<dbReference type="CDD" id="cd04301">
    <property type="entry name" value="NAT_SF"/>
    <property type="match status" value="1"/>
</dbReference>
<gene>
    <name evidence="4" type="ORF">ACFOGJ_13520</name>
</gene>
<reference evidence="5" key="1">
    <citation type="journal article" date="2019" name="Int. J. Syst. Evol. Microbiol.">
        <title>The Global Catalogue of Microorganisms (GCM) 10K type strain sequencing project: providing services to taxonomists for standard genome sequencing and annotation.</title>
        <authorList>
            <consortium name="The Broad Institute Genomics Platform"/>
            <consortium name="The Broad Institute Genome Sequencing Center for Infectious Disease"/>
            <person name="Wu L."/>
            <person name="Ma J."/>
        </authorList>
    </citation>
    <scope>NUCLEOTIDE SEQUENCE [LARGE SCALE GENOMIC DNA]</scope>
    <source>
        <strain evidence="5">KCTC 42964</strain>
    </source>
</reference>
<feature type="domain" description="HTH marR-type" evidence="2">
    <location>
        <begin position="1"/>
        <end position="129"/>
    </location>
</feature>